<feature type="non-terminal residue" evidence="1">
    <location>
        <position position="1"/>
    </location>
</feature>
<comment type="caution">
    <text evidence="1">The sequence shown here is derived from an EMBL/GenBank/DDBJ whole genome shotgun (WGS) entry which is preliminary data.</text>
</comment>
<evidence type="ECO:0000313" key="1">
    <source>
        <dbReference type="EMBL" id="GBN05765.1"/>
    </source>
</evidence>
<protein>
    <submittedName>
        <fullName evidence="1">Uncharacterized protein</fullName>
    </submittedName>
</protein>
<gene>
    <name evidence="1" type="ORF">AVEN_175141_1</name>
</gene>
<sequence length="76" mass="8258">ERIWMEICGNDLMAYLIGKDLEAYVSGNDLTGTSIVRKGSWRHICQNDSDGYICQGKGSEACAVETSDGIPSGKRS</sequence>
<proteinExistence type="predicted"/>
<name>A0A4Y2KTU5_ARAVE</name>
<dbReference type="EMBL" id="BGPR01196374">
    <property type="protein sequence ID" value="GBN05765.1"/>
    <property type="molecule type" value="Genomic_DNA"/>
</dbReference>
<accession>A0A4Y2KTU5</accession>
<reference evidence="1 2" key="1">
    <citation type="journal article" date="2019" name="Sci. Rep.">
        <title>Orb-weaving spider Araneus ventricosus genome elucidates the spidroin gene catalogue.</title>
        <authorList>
            <person name="Kono N."/>
            <person name="Nakamura H."/>
            <person name="Ohtoshi R."/>
            <person name="Moran D.A.P."/>
            <person name="Shinohara A."/>
            <person name="Yoshida Y."/>
            <person name="Fujiwara M."/>
            <person name="Mori M."/>
            <person name="Tomita M."/>
            <person name="Arakawa K."/>
        </authorList>
    </citation>
    <scope>NUCLEOTIDE SEQUENCE [LARGE SCALE GENOMIC DNA]</scope>
</reference>
<keyword evidence="2" id="KW-1185">Reference proteome</keyword>
<organism evidence="1 2">
    <name type="scientific">Araneus ventricosus</name>
    <name type="common">Orbweaver spider</name>
    <name type="synonym">Epeira ventricosa</name>
    <dbReference type="NCBI Taxonomy" id="182803"/>
    <lineage>
        <taxon>Eukaryota</taxon>
        <taxon>Metazoa</taxon>
        <taxon>Ecdysozoa</taxon>
        <taxon>Arthropoda</taxon>
        <taxon>Chelicerata</taxon>
        <taxon>Arachnida</taxon>
        <taxon>Araneae</taxon>
        <taxon>Araneomorphae</taxon>
        <taxon>Entelegynae</taxon>
        <taxon>Araneoidea</taxon>
        <taxon>Araneidae</taxon>
        <taxon>Araneus</taxon>
    </lineage>
</organism>
<dbReference type="AlphaFoldDB" id="A0A4Y2KTU5"/>
<dbReference type="Proteomes" id="UP000499080">
    <property type="component" value="Unassembled WGS sequence"/>
</dbReference>
<evidence type="ECO:0000313" key="2">
    <source>
        <dbReference type="Proteomes" id="UP000499080"/>
    </source>
</evidence>